<sequence length="75" mass="8373">DIQEQTKTRYPNGTPKETTALGKSCFYLLSPFQGKALTQLPEPCLQGQPRALCINTAHKPLSLRTDNNQVNRNCL</sequence>
<reference evidence="1" key="1">
    <citation type="journal article" date="2010" name="PLoS Biol.">
        <title>Multi-platform next-generation sequencing of the domestic turkey (Meleagris gallopavo): genome assembly and analysis.</title>
        <authorList>
            <person name="Dalloul R.A."/>
            <person name="Long J.A."/>
            <person name="Zimin A.V."/>
            <person name="Aslam L."/>
            <person name="Beal K."/>
            <person name="Blomberg L.A."/>
            <person name="Bouffard P."/>
            <person name="Burt D.W."/>
            <person name="Crasta O."/>
            <person name="Crooijmans R.P."/>
            <person name="Cooper K."/>
            <person name="Coulombe R.A."/>
            <person name="De S."/>
            <person name="Delany M.E."/>
            <person name="Dodgson J.B."/>
            <person name="Dong J.J."/>
            <person name="Evans C."/>
            <person name="Frederickson K.M."/>
            <person name="Flicek P."/>
            <person name="Florea L."/>
            <person name="Folkerts O."/>
            <person name="Groenen M.A."/>
            <person name="Harkins T.T."/>
            <person name="Herrero J."/>
            <person name="Hoffmann S."/>
            <person name="Megens H.J."/>
            <person name="Jiang A."/>
            <person name="de Jong P."/>
            <person name="Kaiser P."/>
            <person name="Kim H."/>
            <person name="Kim K.W."/>
            <person name="Kim S."/>
            <person name="Langenberger D."/>
            <person name="Lee M.K."/>
            <person name="Lee T."/>
            <person name="Mane S."/>
            <person name="Marcais G."/>
            <person name="Marz M."/>
            <person name="McElroy A.P."/>
            <person name="Modise T."/>
            <person name="Nefedov M."/>
            <person name="Notredame C."/>
            <person name="Paton I.R."/>
            <person name="Payne W.S."/>
            <person name="Pertea G."/>
            <person name="Prickett D."/>
            <person name="Puiu D."/>
            <person name="Qioa D."/>
            <person name="Raineri E."/>
            <person name="Ruffier M."/>
            <person name="Salzberg S.L."/>
            <person name="Schatz M.C."/>
            <person name="Scheuring C."/>
            <person name="Schmidt C.J."/>
            <person name="Schroeder S."/>
            <person name="Searle S.M."/>
            <person name="Smith E.J."/>
            <person name="Smith J."/>
            <person name="Sonstegard T.S."/>
            <person name="Stadler P.F."/>
            <person name="Tafer H."/>
            <person name="Tu Z.J."/>
            <person name="Van Tassell C.P."/>
            <person name="Vilella A.J."/>
            <person name="Williams K.P."/>
            <person name="Yorke J.A."/>
            <person name="Zhang L."/>
            <person name="Zhang H.B."/>
            <person name="Zhang X."/>
            <person name="Zhang Y."/>
            <person name="Reed K.M."/>
        </authorList>
    </citation>
    <scope>NUCLEOTIDE SEQUENCE [LARGE SCALE GENOMIC DNA]</scope>
</reference>
<dbReference type="InParanoid" id="A0A803XP77"/>
<proteinExistence type="predicted"/>
<protein>
    <submittedName>
        <fullName evidence="1">Uncharacterized protein</fullName>
    </submittedName>
</protein>
<dbReference type="Ensembl" id="ENSMGAT00000022682.1">
    <property type="protein sequence ID" value="ENSMGAP00000021323.1"/>
    <property type="gene ID" value="ENSMGAG00000020363.1"/>
</dbReference>
<keyword evidence="2" id="KW-1185">Reference proteome</keyword>
<dbReference type="AlphaFoldDB" id="A0A803XP77"/>
<name>A0A803XP77_MELGA</name>
<accession>A0A803XP77</accession>
<reference evidence="1" key="2">
    <citation type="submission" date="2025-08" db="UniProtKB">
        <authorList>
            <consortium name="Ensembl"/>
        </authorList>
    </citation>
    <scope>IDENTIFICATION</scope>
</reference>
<organism evidence="1 2">
    <name type="scientific">Meleagris gallopavo</name>
    <name type="common">Wild turkey</name>
    <dbReference type="NCBI Taxonomy" id="9103"/>
    <lineage>
        <taxon>Eukaryota</taxon>
        <taxon>Metazoa</taxon>
        <taxon>Chordata</taxon>
        <taxon>Craniata</taxon>
        <taxon>Vertebrata</taxon>
        <taxon>Euteleostomi</taxon>
        <taxon>Archelosauria</taxon>
        <taxon>Archosauria</taxon>
        <taxon>Dinosauria</taxon>
        <taxon>Saurischia</taxon>
        <taxon>Theropoda</taxon>
        <taxon>Coelurosauria</taxon>
        <taxon>Aves</taxon>
        <taxon>Neognathae</taxon>
        <taxon>Galloanserae</taxon>
        <taxon>Galliformes</taxon>
        <taxon>Phasianidae</taxon>
        <taxon>Meleagridinae</taxon>
        <taxon>Meleagris</taxon>
    </lineage>
</organism>
<evidence type="ECO:0000313" key="1">
    <source>
        <dbReference type="Ensembl" id="ENSMGAP00000021323.1"/>
    </source>
</evidence>
<evidence type="ECO:0000313" key="2">
    <source>
        <dbReference type="Proteomes" id="UP000001645"/>
    </source>
</evidence>
<dbReference type="Proteomes" id="UP000001645">
    <property type="component" value="Unplaced"/>
</dbReference>
<reference evidence="1" key="3">
    <citation type="submission" date="2025-09" db="UniProtKB">
        <authorList>
            <consortium name="Ensembl"/>
        </authorList>
    </citation>
    <scope>IDENTIFICATION</scope>
</reference>